<dbReference type="Pfam" id="PF19904">
    <property type="entry name" value="DUF6377"/>
    <property type="match status" value="1"/>
</dbReference>
<dbReference type="AlphaFoldDB" id="A0A7X8XU16"/>
<organism evidence="4 5">
    <name type="scientific">Flammeovirga agarivorans</name>
    <dbReference type="NCBI Taxonomy" id="2726742"/>
    <lineage>
        <taxon>Bacteria</taxon>
        <taxon>Pseudomonadati</taxon>
        <taxon>Bacteroidota</taxon>
        <taxon>Cytophagia</taxon>
        <taxon>Cytophagales</taxon>
        <taxon>Flammeovirgaceae</taxon>
        <taxon>Flammeovirga</taxon>
    </lineage>
</organism>
<dbReference type="EMBL" id="JABAIL010000001">
    <property type="protein sequence ID" value="NLR89942.1"/>
    <property type="molecule type" value="Genomic_DNA"/>
</dbReference>
<dbReference type="Proteomes" id="UP000585050">
    <property type="component" value="Unassembled WGS sequence"/>
</dbReference>
<accession>A0A7X8XU16</accession>
<feature type="coiled-coil region" evidence="1">
    <location>
        <begin position="49"/>
        <end position="76"/>
    </location>
</feature>
<name>A0A7X8XU16_9BACT</name>
<keyword evidence="2" id="KW-1133">Transmembrane helix</keyword>
<reference evidence="4 5" key="1">
    <citation type="submission" date="2020-04" db="EMBL/GenBank/DDBJ databases">
        <title>Flammeovirga sp. SR4, a novel species isolated from seawater.</title>
        <authorList>
            <person name="Wang X."/>
        </authorList>
    </citation>
    <scope>NUCLEOTIDE SEQUENCE [LARGE SCALE GENOMIC DNA]</scope>
    <source>
        <strain evidence="4 5">SR4</strain>
    </source>
</reference>
<protein>
    <recommendedName>
        <fullName evidence="3">DUF6377 domain-containing protein</fullName>
    </recommendedName>
</protein>
<evidence type="ECO:0000256" key="2">
    <source>
        <dbReference type="SAM" id="Phobius"/>
    </source>
</evidence>
<keyword evidence="2" id="KW-0472">Membrane</keyword>
<gene>
    <name evidence="4" type="ORF">HGP29_01935</name>
</gene>
<keyword evidence="5" id="KW-1185">Reference proteome</keyword>
<sequence length="554" mass="65448">MKYLNKILLILLSLFFLPFTILADQKEIDSLLVVLEQNMQKREYYDNIRKNKINELKQLKQESDLSNEQLYQINKKIIKEYSAYSFDSTLRYIEHNKKVAKALNNQLLINETRLQLAYSLASSGHYKQSEDLLLKINSSELNKELLKLYYNCYRKVYSDLDYFSFTYDARKAYAYEYKLYTDSLIALLEKQTDEYLYSKEWELLDQKKYKESLAVNSVRLADAEMGTEKFSYVTFQRALIYEMARMREKEKKYLIISAISDIKAARKDNISLTKLAKIIYYEQKVDEAYEYIKFSFEDAIFFNSKVRSTEITKLFSLILEAFQLKKTEQQKSLYLVMGIITILAIILALSLISLFRQKQNIAKARNELTDINSQLKEVNDQLENTMLQLKNSYNRISESNSVKEAYIGNFIKIYSEFIDKLNDYRLKVKSLVVAKKHQELLNISKNDEHIEIEINKFYSIFDKAFLDIYPEFVEEFNSLLKDDAQITLKKGQMLNTELRIFALIRIGITDSSKIAHLLRYSVNTIYNYRAKVKNNAKEIRDNFEEDVKEIGTFK</sequence>
<dbReference type="InterPro" id="IPR045957">
    <property type="entry name" value="DUF6377"/>
</dbReference>
<evidence type="ECO:0000313" key="5">
    <source>
        <dbReference type="Proteomes" id="UP000585050"/>
    </source>
</evidence>
<feature type="transmembrane region" description="Helical" evidence="2">
    <location>
        <begin position="333"/>
        <end position="355"/>
    </location>
</feature>
<evidence type="ECO:0000313" key="4">
    <source>
        <dbReference type="EMBL" id="NLR89942.1"/>
    </source>
</evidence>
<comment type="caution">
    <text evidence="4">The sequence shown here is derived from an EMBL/GenBank/DDBJ whole genome shotgun (WGS) entry which is preliminary data.</text>
</comment>
<proteinExistence type="predicted"/>
<feature type="coiled-coil region" evidence="1">
    <location>
        <begin position="354"/>
        <end position="399"/>
    </location>
</feature>
<keyword evidence="2" id="KW-0812">Transmembrane</keyword>
<evidence type="ECO:0000256" key="1">
    <source>
        <dbReference type="SAM" id="Coils"/>
    </source>
</evidence>
<feature type="domain" description="DUF6377" evidence="3">
    <location>
        <begin position="261"/>
        <end position="515"/>
    </location>
</feature>
<keyword evidence="1" id="KW-0175">Coiled coil</keyword>
<evidence type="ECO:0000259" key="3">
    <source>
        <dbReference type="Pfam" id="PF19904"/>
    </source>
</evidence>